<evidence type="ECO:0000313" key="3">
    <source>
        <dbReference type="Proteomes" id="UP000468650"/>
    </source>
</evidence>
<dbReference type="InterPro" id="IPR012467">
    <property type="entry name" value="DUF1684"/>
</dbReference>
<sequence>MIRLFLALLILSTPLLAQPDDINDRIRFALEAQAELDSSYANADESPLEKDDFEHFDGHPYFPIDTTWMVWAEVILTPDSVPFEMATTTSRKPVYRQYAILRFTHGDTTLDLAVYQSQRLMTKEGYEDYLFLPFGDMTNGFKSYGGGRYLDLRIPEGDSIYIDFNRSYNPYCAYSGRYSCPKVPLRNILPVSITAGVQAPKGH</sequence>
<evidence type="ECO:0000313" key="2">
    <source>
        <dbReference type="EMBL" id="KAB2810328.1"/>
    </source>
</evidence>
<dbReference type="PANTHER" id="PTHR41913">
    <property type="entry name" value="DUF1684 DOMAIN-CONTAINING PROTEIN"/>
    <property type="match status" value="1"/>
</dbReference>
<keyword evidence="3" id="KW-1185">Reference proteome</keyword>
<protein>
    <submittedName>
        <fullName evidence="2">DUF1684 domain-containing protein</fullName>
    </submittedName>
</protein>
<evidence type="ECO:0000256" key="1">
    <source>
        <dbReference type="SAM" id="SignalP"/>
    </source>
</evidence>
<dbReference type="PANTHER" id="PTHR41913:SF1">
    <property type="entry name" value="DUF1684 DOMAIN-CONTAINING PROTEIN"/>
    <property type="match status" value="1"/>
</dbReference>
<gene>
    <name evidence="2" type="ORF">F8C67_07005</name>
</gene>
<dbReference type="OrthoDB" id="5493262at2"/>
<dbReference type="RefSeq" id="WP_151667117.1">
    <property type="nucleotide sequence ID" value="NZ_WBVO01000004.1"/>
</dbReference>
<proteinExistence type="predicted"/>
<feature type="chain" id="PRO_5026723418" evidence="1">
    <location>
        <begin position="18"/>
        <end position="203"/>
    </location>
</feature>
<keyword evidence="1" id="KW-0732">Signal</keyword>
<dbReference type="EMBL" id="WBVO01000004">
    <property type="protein sequence ID" value="KAB2810328.1"/>
    <property type="molecule type" value="Genomic_DNA"/>
</dbReference>
<reference evidence="2 3" key="1">
    <citation type="submission" date="2019-09" db="EMBL/GenBank/DDBJ databases">
        <title>Genomes of family Cryomorphaceae.</title>
        <authorList>
            <person name="Bowman J.P."/>
        </authorList>
    </citation>
    <scope>NUCLEOTIDE SEQUENCE [LARGE SCALE GENOMIC DNA]</scope>
    <source>
        <strain evidence="2 3">LMG 25704</strain>
    </source>
</reference>
<dbReference type="Proteomes" id="UP000468650">
    <property type="component" value="Unassembled WGS sequence"/>
</dbReference>
<dbReference type="Pfam" id="PF07920">
    <property type="entry name" value="DUF1684"/>
    <property type="match status" value="1"/>
</dbReference>
<dbReference type="AlphaFoldDB" id="A0A6N6RIX4"/>
<feature type="signal peptide" evidence="1">
    <location>
        <begin position="1"/>
        <end position="17"/>
    </location>
</feature>
<name>A0A6N6RIX4_9FLAO</name>
<organism evidence="2 3">
    <name type="scientific">Phaeocystidibacter luteus</name>
    <dbReference type="NCBI Taxonomy" id="911197"/>
    <lineage>
        <taxon>Bacteria</taxon>
        <taxon>Pseudomonadati</taxon>
        <taxon>Bacteroidota</taxon>
        <taxon>Flavobacteriia</taxon>
        <taxon>Flavobacteriales</taxon>
        <taxon>Phaeocystidibacteraceae</taxon>
        <taxon>Phaeocystidibacter</taxon>
    </lineage>
</organism>
<accession>A0A6N6RIX4</accession>
<comment type="caution">
    <text evidence="2">The sequence shown here is derived from an EMBL/GenBank/DDBJ whole genome shotgun (WGS) entry which is preliminary data.</text>
</comment>